<feature type="domain" description="HD Cas3-type" evidence="13">
    <location>
        <begin position="8"/>
        <end position="203"/>
    </location>
</feature>
<dbReference type="InterPro" id="IPR006474">
    <property type="entry name" value="Helicase_Cas3_CRISPR-ass_core"/>
</dbReference>
<dbReference type="Pfam" id="PF22590">
    <property type="entry name" value="Cas3-like_C_2"/>
    <property type="match status" value="1"/>
</dbReference>
<dbReference type="InterPro" id="IPR001650">
    <property type="entry name" value="Helicase_C-like"/>
</dbReference>
<feature type="domain" description="Helicase C-terminal" evidence="12">
    <location>
        <begin position="469"/>
        <end position="628"/>
    </location>
</feature>
<dbReference type="EMBL" id="FNDZ01000016">
    <property type="protein sequence ID" value="SDJ37890.1"/>
    <property type="molecule type" value="Genomic_DNA"/>
</dbReference>
<dbReference type="Pfam" id="PF00270">
    <property type="entry name" value="DEAD"/>
    <property type="match status" value="1"/>
</dbReference>
<dbReference type="PROSITE" id="PS51194">
    <property type="entry name" value="HELICASE_CTER"/>
    <property type="match status" value="1"/>
</dbReference>
<dbReference type="NCBIfam" id="TIGR01587">
    <property type="entry name" value="cas3_core"/>
    <property type="match status" value="1"/>
</dbReference>
<dbReference type="AlphaFoldDB" id="A0A1G8TB38"/>
<evidence type="ECO:0000259" key="12">
    <source>
        <dbReference type="PROSITE" id="PS51194"/>
    </source>
</evidence>
<dbReference type="Pfam" id="PF18019">
    <property type="entry name" value="Cas3_HD"/>
    <property type="match status" value="1"/>
</dbReference>
<dbReference type="NCBIfam" id="TIGR01596">
    <property type="entry name" value="cas3_HD"/>
    <property type="match status" value="1"/>
</dbReference>
<dbReference type="CDD" id="cd09641">
    <property type="entry name" value="Cas3''_I"/>
    <property type="match status" value="1"/>
</dbReference>
<dbReference type="GO" id="GO:0046872">
    <property type="term" value="F:metal ion binding"/>
    <property type="evidence" value="ECO:0007669"/>
    <property type="project" value="UniProtKB-KW"/>
</dbReference>
<dbReference type="SMART" id="SM00487">
    <property type="entry name" value="DEXDc"/>
    <property type="match status" value="1"/>
</dbReference>
<dbReference type="InterPro" id="IPR054712">
    <property type="entry name" value="Cas3-like_dom"/>
</dbReference>
<dbReference type="InterPro" id="IPR014001">
    <property type="entry name" value="Helicase_ATP-bd"/>
</dbReference>
<comment type="similarity">
    <text evidence="1">In the N-terminal section; belongs to the CRISPR-associated nuclease Cas3-HD family.</text>
</comment>
<evidence type="ECO:0000259" key="13">
    <source>
        <dbReference type="PROSITE" id="PS51643"/>
    </source>
</evidence>
<evidence type="ECO:0000313" key="15">
    <source>
        <dbReference type="Proteomes" id="UP000183255"/>
    </source>
</evidence>
<dbReference type="InterPro" id="IPR027417">
    <property type="entry name" value="P-loop_NTPase"/>
</dbReference>
<evidence type="ECO:0000256" key="6">
    <source>
        <dbReference type="ARBA" id="ARBA00022801"/>
    </source>
</evidence>
<dbReference type="PANTHER" id="PTHR47959">
    <property type="entry name" value="ATP-DEPENDENT RNA HELICASE RHLE-RELATED"/>
    <property type="match status" value="1"/>
</dbReference>
<dbReference type="RefSeq" id="WP_051651773.1">
    <property type="nucleotide sequence ID" value="NZ_FNDZ01000016.1"/>
</dbReference>
<evidence type="ECO:0000256" key="2">
    <source>
        <dbReference type="ARBA" id="ARBA00009046"/>
    </source>
</evidence>
<dbReference type="InterPro" id="IPR011545">
    <property type="entry name" value="DEAD/DEAH_box_helicase_dom"/>
</dbReference>
<accession>A0A1G8TB38</accession>
<dbReference type="GO" id="GO:0004519">
    <property type="term" value="F:endonuclease activity"/>
    <property type="evidence" value="ECO:0007669"/>
    <property type="project" value="UniProtKB-KW"/>
</dbReference>
<dbReference type="SMART" id="SM00490">
    <property type="entry name" value="HELICc"/>
    <property type="match status" value="1"/>
</dbReference>
<dbReference type="Proteomes" id="UP000183255">
    <property type="component" value="Unassembled WGS sequence"/>
</dbReference>
<keyword evidence="7 14" id="KW-0347">Helicase</keyword>
<keyword evidence="6" id="KW-0378">Hydrolase</keyword>
<dbReference type="GO" id="GO:0005829">
    <property type="term" value="C:cytosol"/>
    <property type="evidence" value="ECO:0007669"/>
    <property type="project" value="TreeGrafter"/>
</dbReference>
<evidence type="ECO:0000256" key="1">
    <source>
        <dbReference type="ARBA" id="ARBA00006847"/>
    </source>
</evidence>
<evidence type="ECO:0000256" key="10">
    <source>
        <dbReference type="ARBA" id="ARBA00038437"/>
    </source>
</evidence>
<dbReference type="CDD" id="cd17930">
    <property type="entry name" value="DEXHc_cas3"/>
    <property type="match status" value="1"/>
</dbReference>
<organism evidence="14 15">
    <name type="scientific">Proteiniclasticum ruminis</name>
    <dbReference type="NCBI Taxonomy" id="398199"/>
    <lineage>
        <taxon>Bacteria</taxon>
        <taxon>Bacillati</taxon>
        <taxon>Bacillota</taxon>
        <taxon>Clostridia</taxon>
        <taxon>Eubacteriales</taxon>
        <taxon>Clostridiaceae</taxon>
        <taxon>Proteiniclasticum</taxon>
    </lineage>
</organism>
<evidence type="ECO:0000259" key="11">
    <source>
        <dbReference type="PROSITE" id="PS51192"/>
    </source>
</evidence>
<feature type="domain" description="Helicase ATP-binding" evidence="11">
    <location>
        <begin position="258"/>
        <end position="441"/>
    </location>
</feature>
<comment type="similarity">
    <text evidence="10">Belongs to the DEAD box helicase family.</text>
</comment>
<evidence type="ECO:0000256" key="5">
    <source>
        <dbReference type="ARBA" id="ARBA00022741"/>
    </source>
</evidence>
<keyword evidence="4" id="KW-0479">Metal-binding</keyword>
<name>A0A1G8TB38_9CLOT</name>
<dbReference type="Gene3D" id="1.10.3210.30">
    <property type="match status" value="1"/>
</dbReference>
<evidence type="ECO:0000256" key="3">
    <source>
        <dbReference type="ARBA" id="ARBA00022722"/>
    </source>
</evidence>
<dbReference type="Gene3D" id="3.40.50.300">
    <property type="entry name" value="P-loop containing nucleotide triphosphate hydrolases"/>
    <property type="match status" value="2"/>
</dbReference>
<keyword evidence="14" id="KW-0255">Endonuclease</keyword>
<keyword evidence="8" id="KW-0067">ATP-binding</keyword>
<keyword evidence="9" id="KW-0051">Antiviral defense</keyword>
<dbReference type="InterPro" id="IPR038257">
    <property type="entry name" value="CRISPR-assoc_Cas3_HD_sf"/>
</dbReference>
<evidence type="ECO:0000313" key="14">
    <source>
        <dbReference type="EMBL" id="SDJ37890.1"/>
    </source>
</evidence>
<sequence length="800" mass="90825">MHYAHVDDEGNKQLLTDHLNEVAALTKKHCEKIGLGKLGEMVGLLHDLGKVNPQFQRYLFSAVGLIDKSDPLYLDPASSKGKIDHSTLGAQVISQLETLNPMVKDIAEMIVLSHHGGLLDYVTHDGETPVDKRLVKETIELQDEEYATYIAPSITPDLEMKIMEEFGEYAKKMMKFKESKTRNFHLGLTIKFLFSGLVDADRLDTIRFSNYSNGANLAPQSEFSWKKAIRALDQYTSKFRVRNEVDRIRNEISENCLKSAENKPGIYRLTVPTGGGKTLSSLRFALNHAEKYGKDRVIYVIPFTSIIDQNAETVRKVMELEGIEDHLVEHHSNLTEEEDTRLNRVLAENWDSKLIYTTMVQFLETIYGGGTNKMRRLHNLANSVIIFDEVQAMGVNQVYLFNMALRFLTDICGATVLICTATQPVLDSDLIWPYNLQLSSNQDISGDIPAMQEVFHRVDVIDWTEKDWTVLDTTDLIHEEYSSGQSVLAIVNTKKAAMDIAADLHRRNLDFYHLSTNMCPAHRLEILAKMRCELDRFNAGERGPVICISTQLIEAGVDIDFKTVIRHLGGVDSLVQAAGRCNRNGRMAVRGKLYIVNPADENLSKLKDIRMAKESTLEVFRNVTEEEKTNNILNEKIIEKYFQRHFVKNKEEMVYPVFVSEYGVADTLVNILSNNSNAENAYKRKRTQGKKTLKQGFKTAAKHYKVIDNSSRGVLVPYKEGAELINSLNTTRNEHELPVLMKKAQRYSVNLYDYQIEKLFKEGGIFEVRENSGILGLTHQYYSDIFGVDLGGENLQLLMP</sequence>
<gene>
    <name evidence="14" type="ORF">SAMN05421804_11617</name>
</gene>
<keyword evidence="5" id="KW-0547">Nucleotide-binding</keyword>
<evidence type="ECO:0000256" key="4">
    <source>
        <dbReference type="ARBA" id="ARBA00022723"/>
    </source>
</evidence>
<reference evidence="14 15" key="1">
    <citation type="submission" date="2016-10" db="EMBL/GenBank/DDBJ databases">
        <authorList>
            <person name="de Groot N.N."/>
        </authorList>
    </citation>
    <scope>NUCLEOTIDE SEQUENCE [LARGE SCALE GENOMIC DNA]</scope>
    <source>
        <strain evidence="14 15">CGMCC 1.5058</strain>
    </source>
</reference>
<evidence type="ECO:0000256" key="9">
    <source>
        <dbReference type="ARBA" id="ARBA00023118"/>
    </source>
</evidence>
<dbReference type="InterPro" id="IPR006483">
    <property type="entry name" value="CRISPR-assoc_Cas3_HD"/>
</dbReference>
<dbReference type="GO" id="GO:0051607">
    <property type="term" value="P:defense response to virus"/>
    <property type="evidence" value="ECO:0007669"/>
    <property type="project" value="UniProtKB-KW"/>
</dbReference>
<dbReference type="GO" id="GO:0016787">
    <property type="term" value="F:hydrolase activity"/>
    <property type="evidence" value="ECO:0007669"/>
    <property type="project" value="UniProtKB-KW"/>
</dbReference>
<dbReference type="InterPro" id="IPR050079">
    <property type="entry name" value="DEAD_box_RNA_helicase"/>
</dbReference>
<dbReference type="PROSITE" id="PS51643">
    <property type="entry name" value="HD_CAS3"/>
    <property type="match status" value="1"/>
</dbReference>
<keyword evidence="3" id="KW-0540">Nuclease</keyword>
<evidence type="ECO:0000256" key="8">
    <source>
        <dbReference type="ARBA" id="ARBA00022840"/>
    </source>
</evidence>
<dbReference type="GO" id="GO:0003676">
    <property type="term" value="F:nucleic acid binding"/>
    <property type="evidence" value="ECO:0007669"/>
    <property type="project" value="InterPro"/>
</dbReference>
<dbReference type="GO" id="GO:0003724">
    <property type="term" value="F:RNA helicase activity"/>
    <property type="evidence" value="ECO:0007669"/>
    <property type="project" value="TreeGrafter"/>
</dbReference>
<comment type="similarity">
    <text evidence="2">In the central section; belongs to the CRISPR-associated helicase Cas3 family.</text>
</comment>
<dbReference type="SUPFAM" id="SSF52540">
    <property type="entry name" value="P-loop containing nucleoside triphosphate hydrolases"/>
    <property type="match status" value="1"/>
</dbReference>
<evidence type="ECO:0000256" key="7">
    <source>
        <dbReference type="ARBA" id="ARBA00022806"/>
    </source>
</evidence>
<dbReference type="GO" id="GO:0005524">
    <property type="term" value="F:ATP binding"/>
    <property type="evidence" value="ECO:0007669"/>
    <property type="project" value="UniProtKB-KW"/>
</dbReference>
<dbReference type="PROSITE" id="PS51192">
    <property type="entry name" value="HELICASE_ATP_BIND_1"/>
    <property type="match status" value="1"/>
</dbReference>
<protein>
    <submittedName>
        <fullName evidence="14">CRISPR-associated endonuclease/helicase Cas3</fullName>
    </submittedName>
</protein>
<proteinExistence type="inferred from homology"/>